<dbReference type="eggNOG" id="KOG4686">
    <property type="taxonomic scope" value="Eukaryota"/>
</dbReference>
<evidence type="ECO:0000256" key="12">
    <source>
        <dbReference type="ARBA" id="ARBA00044891"/>
    </source>
</evidence>
<comment type="catalytic activity">
    <reaction evidence="16">
        <text>L-lysyl-L-lysine(out) = L-lysyl-L-lysine(in)</text>
        <dbReference type="Rhea" id="RHEA:79403"/>
        <dbReference type="ChEBI" id="CHEBI:229956"/>
    </reaction>
</comment>
<dbReference type="EMBL" id="DS985254">
    <property type="protein sequence ID" value="EDV21302.1"/>
    <property type="molecule type" value="Genomic_DNA"/>
</dbReference>
<comment type="catalytic activity">
    <reaction evidence="8">
        <text>L-lysyl-L-alanine(out) = L-lysyl-L-alanine(in)</text>
        <dbReference type="Rhea" id="RHEA:79399"/>
        <dbReference type="ChEBI" id="CHEBI:229954"/>
    </reaction>
</comment>
<keyword evidence="6 25" id="KW-0472">Membrane</keyword>
<evidence type="ECO:0000256" key="24">
    <source>
        <dbReference type="ARBA" id="ARBA00046376"/>
    </source>
</evidence>
<evidence type="ECO:0000256" key="15">
    <source>
        <dbReference type="ARBA" id="ARBA00044899"/>
    </source>
</evidence>
<feature type="transmembrane region" description="Helical" evidence="25">
    <location>
        <begin position="323"/>
        <end position="347"/>
    </location>
</feature>
<dbReference type="STRING" id="10228.B3S7J7"/>
<evidence type="ECO:0000256" key="14">
    <source>
        <dbReference type="ARBA" id="ARBA00044898"/>
    </source>
</evidence>
<evidence type="ECO:0000313" key="27">
    <source>
        <dbReference type="EMBL" id="EDV21302.1"/>
    </source>
</evidence>
<evidence type="ECO:0000256" key="18">
    <source>
        <dbReference type="ARBA" id="ARBA00044912"/>
    </source>
</evidence>
<comment type="catalytic activity">
    <reaction evidence="20">
        <text>L-lysyl-glycine(out) = L-lysyl-glycine(in)</text>
        <dbReference type="Rhea" id="RHEA:79407"/>
        <dbReference type="ChEBI" id="CHEBI:191202"/>
    </reaction>
</comment>
<feature type="domain" description="Major facilitator superfamily (MFS) profile" evidence="26">
    <location>
        <begin position="11"/>
        <end position="412"/>
    </location>
</feature>
<dbReference type="FunCoup" id="B3S7J7">
    <property type="interactions" value="1575"/>
</dbReference>
<reference evidence="27 28" key="1">
    <citation type="journal article" date="2008" name="Nature">
        <title>The Trichoplax genome and the nature of placozoans.</title>
        <authorList>
            <person name="Srivastava M."/>
            <person name="Begovic E."/>
            <person name="Chapman J."/>
            <person name="Putnam N.H."/>
            <person name="Hellsten U."/>
            <person name="Kawashima T."/>
            <person name="Kuo A."/>
            <person name="Mitros T."/>
            <person name="Salamov A."/>
            <person name="Carpenter M.L."/>
            <person name="Signorovitch A.Y."/>
            <person name="Moreno M.A."/>
            <person name="Kamm K."/>
            <person name="Grimwood J."/>
            <person name="Schmutz J."/>
            <person name="Shapiro H."/>
            <person name="Grigoriev I.V."/>
            <person name="Buss L.W."/>
            <person name="Schierwater B."/>
            <person name="Dellaporta S.L."/>
            <person name="Rokhsar D.S."/>
        </authorList>
    </citation>
    <scope>NUCLEOTIDE SEQUENCE [LARGE SCALE GENOMIC DNA]</scope>
    <source>
        <strain evidence="27 28">Grell-BS-1999</strain>
    </source>
</reference>
<comment type="function">
    <text evidence="23">Lysosomal dipeptide uniporter that selectively exports lysine, arginine or histidine-containing dipeptides with a net positive charge from the lysosome lumen into the cytosol. Could play a role in a specific type of protein O-glycosylation indirectly regulating macrophages migration and tissue invasion. Also essential for liver homeostasis.</text>
</comment>
<dbReference type="PhylomeDB" id="B3S7J7"/>
<evidence type="ECO:0000256" key="6">
    <source>
        <dbReference type="ARBA" id="ARBA00023136"/>
    </source>
</evidence>
<dbReference type="RefSeq" id="XP_002116269.1">
    <property type="nucleotide sequence ID" value="XM_002116233.1"/>
</dbReference>
<dbReference type="Gene3D" id="1.20.1250.20">
    <property type="entry name" value="MFS general substrate transporter like domains"/>
    <property type="match status" value="2"/>
</dbReference>
<comment type="catalytic activity">
    <reaction evidence="11">
        <text>L-alpha-aminoacyl-L-histidine(out) = L-alpha-aminoacyl-L-histidine(in)</text>
        <dbReference type="Rhea" id="RHEA:79375"/>
        <dbReference type="ChEBI" id="CHEBI:229967"/>
    </reaction>
</comment>
<feature type="transmembrane region" description="Helical" evidence="25">
    <location>
        <begin position="12"/>
        <end position="29"/>
    </location>
</feature>
<dbReference type="InterPro" id="IPR036259">
    <property type="entry name" value="MFS_trans_sf"/>
</dbReference>
<dbReference type="HOGENOM" id="CLU_024694_3_1_1"/>
<dbReference type="InterPro" id="IPR052187">
    <property type="entry name" value="MFSD1"/>
</dbReference>
<comment type="catalytic activity">
    <reaction evidence="14">
        <text>L-aspartyl-L-lysine(out) = L-aspartyl-L-lysine(in)</text>
        <dbReference type="Rhea" id="RHEA:79411"/>
        <dbReference type="ChEBI" id="CHEBI:229953"/>
    </reaction>
</comment>
<dbReference type="KEGG" id="tad:TRIADDRAFT_30594"/>
<feature type="transmembrane region" description="Helical" evidence="25">
    <location>
        <begin position="298"/>
        <end position="317"/>
    </location>
</feature>
<feature type="transmembrane region" description="Helical" evidence="25">
    <location>
        <begin position="79"/>
        <end position="99"/>
    </location>
</feature>
<comment type="catalytic activity">
    <reaction evidence="19">
        <text>L-alanyl-L-lysine(out) = L-alanyl-L-lysine(in)</text>
        <dbReference type="Rhea" id="RHEA:79415"/>
        <dbReference type="ChEBI" id="CHEBI:192470"/>
    </reaction>
</comment>
<dbReference type="Proteomes" id="UP000009022">
    <property type="component" value="Unassembled WGS sequence"/>
</dbReference>
<comment type="subcellular location">
    <subcellularLocation>
        <location evidence="1">Lysosome membrane</location>
        <topology evidence="1">Multi-pass membrane protein</topology>
    </subcellularLocation>
</comment>
<feature type="transmembrane region" description="Helical" evidence="25">
    <location>
        <begin position="385"/>
        <end position="408"/>
    </location>
</feature>
<evidence type="ECO:0000256" key="17">
    <source>
        <dbReference type="ARBA" id="ARBA00044903"/>
    </source>
</evidence>
<dbReference type="InterPro" id="IPR011701">
    <property type="entry name" value="MFS"/>
</dbReference>
<protein>
    <recommendedName>
        <fullName evidence="21">Lysosomal dipeptide transporter MFSD1</fullName>
    </recommendedName>
    <alternativeName>
        <fullName evidence="22">Major facilitator superfamily domain-containing protein 1</fullName>
    </alternativeName>
</protein>
<dbReference type="SUPFAM" id="SSF103473">
    <property type="entry name" value="MFS general substrate transporter"/>
    <property type="match status" value="1"/>
</dbReference>
<evidence type="ECO:0000256" key="1">
    <source>
        <dbReference type="ARBA" id="ARBA00004155"/>
    </source>
</evidence>
<evidence type="ECO:0000256" key="7">
    <source>
        <dbReference type="ARBA" id="ARBA00023228"/>
    </source>
</evidence>
<sequence>MACDPRRALHRYLVLILMCFLSFGSYFVYDNPAALEKQIETDMRVNAANYELLYSLYSWPNVVLCFFGGYLLDTFLGLRFGTIVFALFVLVGQIIFAIGAQLDKYWLMCVGRFVFGIGGESLAVGQNTYAVSWFKGKELNMVFGLQLSFSRVGSTVNINIMGPIYRWLNNYLSGYQCLGATLWFGCAFCILSLFCAVLLAYYDKRANRLLGKDDEKTGEKVSLLDVKDFSLQIWLMFIICVAYYVTVFPFISLGLVFFEERFGLDPAAASAVNSIVYLLSAFMSPIFGILVDKVGRNLYWVILGVVATLGSHMLMAFTFLNPYIAMVTMGLAYSLLACALWPMVAYVIPEHQLGTAYGIMQAIQNLGLAVVAIVAGDIVDSKGYLFLEVFFGGCLSIALIAAVALYLVDAARGGTLNYSAKKRNMLAEAENL</sequence>
<feature type="transmembrane region" description="Helical" evidence="25">
    <location>
        <begin position="233"/>
        <end position="258"/>
    </location>
</feature>
<comment type="subunit">
    <text evidence="24">Homodimer. Interacts with lysosomal protein GLMP (via lumenal domain); the interaction starts while both proteins are still in the endoplasmic reticulum and is required for stabilization of MFSD1 in lysosomes but has no direct effect on its targeting to lysosomes or transporter activity.</text>
</comment>
<evidence type="ECO:0000256" key="9">
    <source>
        <dbReference type="ARBA" id="ARBA00044878"/>
    </source>
</evidence>
<feature type="transmembrane region" description="Helical" evidence="25">
    <location>
        <begin position="359"/>
        <end position="379"/>
    </location>
</feature>
<evidence type="ECO:0000256" key="10">
    <source>
        <dbReference type="ARBA" id="ARBA00044881"/>
    </source>
</evidence>
<comment type="catalytic activity">
    <reaction evidence="12">
        <text>L-lysyl-L-alpha-amino acid(out) = L-lysyl-L-alpha-amino acid(in)</text>
        <dbReference type="Rhea" id="RHEA:79387"/>
        <dbReference type="ChEBI" id="CHEBI:229965"/>
    </reaction>
</comment>
<evidence type="ECO:0000256" key="20">
    <source>
        <dbReference type="ARBA" id="ARBA00044924"/>
    </source>
</evidence>
<dbReference type="InterPro" id="IPR020846">
    <property type="entry name" value="MFS_dom"/>
</dbReference>
<evidence type="ECO:0000256" key="16">
    <source>
        <dbReference type="ARBA" id="ARBA00044900"/>
    </source>
</evidence>
<organism evidence="27 28">
    <name type="scientific">Trichoplax adhaerens</name>
    <name type="common">Trichoplax reptans</name>
    <dbReference type="NCBI Taxonomy" id="10228"/>
    <lineage>
        <taxon>Eukaryota</taxon>
        <taxon>Metazoa</taxon>
        <taxon>Placozoa</taxon>
        <taxon>Uniplacotomia</taxon>
        <taxon>Trichoplacea</taxon>
        <taxon>Trichoplacidae</taxon>
        <taxon>Trichoplax</taxon>
    </lineage>
</organism>
<comment type="catalytic activity">
    <reaction evidence="9">
        <text>L-histidyl-glycine(out) = L-histidyl-glycine(in)</text>
        <dbReference type="Rhea" id="RHEA:79395"/>
        <dbReference type="ChEBI" id="CHEBI:229957"/>
    </reaction>
</comment>
<evidence type="ECO:0000256" key="2">
    <source>
        <dbReference type="ARBA" id="ARBA00008335"/>
    </source>
</evidence>
<keyword evidence="7" id="KW-0458">Lysosome</keyword>
<evidence type="ECO:0000256" key="19">
    <source>
        <dbReference type="ARBA" id="ARBA00044919"/>
    </source>
</evidence>
<gene>
    <name evidence="27" type="ORF">TRIADDRAFT_30594</name>
</gene>
<evidence type="ECO:0000313" key="28">
    <source>
        <dbReference type="Proteomes" id="UP000009022"/>
    </source>
</evidence>
<dbReference type="Pfam" id="PF07690">
    <property type="entry name" value="MFS_1"/>
    <property type="match status" value="1"/>
</dbReference>
<accession>B3S7J7</accession>
<dbReference type="AlphaFoldDB" id="B3S7J7"/>
<evidence type="ECO:0000256" key="4">
    <source>
        <dbReference type="ARBA" id="ARBA00022692"/>
    </source>
</evidence>
<evidence type="ECO:0000256" key="25">
    <source>
        <dbReference type="SAM" id="Phobius"/>
    </source>
</evidence>
<feature type="transmembrane region" description="Helical" evidence="25">
    <location>
        <begin position="52"/>
        <end position="72"/>
    </location>
</feature>
<dbReference type="CDD" id="cd17340">
    <property type="entry name" value="MFS_MFSD1"/>
    <property type="match status" value="1"/>
</dbReference>
<keyword evidence="3" id="KW-0813">Transport</keyword>
<evidence type="ECO:0000259" key="26">
    <source>
        <dbReference type="PROSITE" id="PS50850"/>
    </source>
</evidence>
<proteinExistence type="inferred from homology"/>
<evidence type="ECO:0000256" key="21">
    <source>
        <dbReference type="ARBA" id="ARBA00044985"/>
    </source>
</evidence>
<evidence type="ECO:0000256" key="8">
    <source>
        <dbReference type="ARBA" id="ARBA00044876"/>
    </source>
</evidence>
<dbReference type="PANTHER" id="PTHR23512">
    <property type="entry name" value="MAJOR FACILITATOR SUPERFAMILY DOMAIN-CONTAINING PROTEIN 1"/>
    <property type="match status" value="1"/>
</dbReference>
<evidence type="ECO:0000256" key="5">
    <source>
        <dbReference type="ARBA" id="ARBA00022989"/>
    </source>
</evidence>
<feature type="transmembrane region" description="Helical" evidence="25">
    <location>
        <begin position="180"/>
        <end position="202"/>
    </location>
</feature>
<comment type="catalytic activity">
    <reaction evidence="13">
        <text>L-alpha-aminoacyl-L-lysine(out) = L-alpha-aminoacyl-L-lysine(in)</text>
        <dbReference type="Rhea" id="RHEA:79383"/>
        <dbReference type="ChEBI" id="CHEBI:229966"/>
    </reaction>
</comment>
<keyword evidence="5 25" id="KW-1133">Transmembrane helix</keyword>
<comment type="catalytic activity">
    <reaction evidence="10">
        <text>L-alpha-aminoacyl-L-arginine(out) = L-alpha-aminoacyl-L-arginine(in)</text>
        <dbReference type="Rhea" id="RHEA:79367"/>
        <dbReference type="ChEBI" id="CHEBI:229968"/>
    </reaction>
</comment>
<feature type="transmembrane region" description="Helical" evidence="25">
    <location>
        <begin position="270"/>
        <end position="291"/>
    </location>
</feature>
<dbReference type="GeneID" id="6757390"/>
<keyword evidence="4 25" id="KW-0812">Transmembrane</keyword>
<comment type="similarity">
    <text evidence="2">Belongs to the major facilitator superfamily.</text>
</comment>
<evidence type="ECO:0000256" key="13">
    <source>
        <dbReference type="ARBA" id="ARBA00044893"/>
    </source>
</evidence>
<dbReference type="GO" id="GO:0022857">
    <property type="term" value="F:transmembrane transporter activity"/>
    <property type="evidence" value="ECO:0007669"/>
    <property type="project" value="InterPro"/>
</dbReference>
<keyword evidence="28" id="KW-1185">Reference proteome</keyword>
<dbReference type="PROSITE" id="PS50850">
    <property type="entry name" value="MFS"/>
    <property type="match status" value="1"/>
</dbReference>
<evidence type="ECO:0000256" key="22">
    <source>
        <dbReference type="ARBA" id="ARBA00045018"/>
    </source>
</evidence>
<name>B3S7J7_TRIAD</name>
<dbReference type="GO" id="GO:0005765">
    <property type="term" value="C:lysosomal membrane"/>
    <property type="evidence" value="ECO:0007669"/>
    <property type="project" value="UniProtKB-SubCell"/>
</dbReference>
<evidence type="ECO:0000256" key="23">
    <source>
        <dbReference type="ARBA" id="ARBA00045709"/>
    </source>
</evidence>
<comment type="catalytic activity">
    <reaction evidence="15">
        <text>L-arginyl-L-alpha-amino acid(out) = L-arginyl-L-alpha-amino acid(in)</text>
        <dbReference type="Rhea" id="RHEA:79371"/>
        <dbReference type="ChEBI" id="CHEBI:84315"/>
    </reaction>
</comment>
<dbReference type="PANTHER" id="PTHR23512:SF3">
    <property type="entry name" value="MAJOR FACILITATOR SUPERFAMILY DOMAIN-CONTAINING PROTEIN 1"/>
    <property type="match status" value="1"/>
</dbReference>
<dbReference type="GO" id="GO:0005764">
    <property type="term" value="C:lysosome"/>
    <property type="evidence" value="ECO:0000318"/>
    <property type="project" value="GO_Central"/>
</dbReference>
<dbReference type="OMA" id="CVLYYSA"/>
<comment type="catalytic activity">
    <reaction evidence="17">
        <text>L-arginyl-glycine(out) = L-arginyl-glycine(in)</text>
        <dbReference type="Rhea" id="RHEA:79391"/>
        <dbReference type="ChEBI" id="CHEBI:229955"/>
    </reaction>
</comment>
<dbReference type="InParanoid" id="B3S7J7"/>
<dbReference type="OrthoDB" id="424834at2759"/>
<evidence type="ECO:0000256" key="11">
    <source>
        <dbReference type="ARBA" id="ARBA00044884"/>
    </source>
</evidence>
<dbReference type="CTD" id="6757390"/>
<evidence type="ECO:0000256" key="3">
    <source>
        <dbReference type="ARBA" id="ARBA00022448"/>
    </source>
</evidence>
<comment type="catalytic activity">
    <reaction evidence="18">
        <text>L-histidyl-L-alpha-amino acid(out) = L-histidyl-L-alpha-amino acid(in)</text>
        <dbReference type="Rhea" id="RHEA:79379"/>
        <dbReference type="ChEBI" id="CHEBI:229964"/>
    </reaction>
</comment>